<dbReference type="EMBL" id="JADOXO010000126">
    <property type="protein sequence ID" value="KAF9812670.1"/>
    <property type="molecule type" value="Genomic_DNA"/>
</dbReference>
<gene>
    <name evidence="1" type="ORF">IEO21_06057</name>
</gene>
<protein>
    <submittedName>
        <fullName evidence="1">Uncharacterized protein</fullName>
    </submittedName>
</protein>
<organism evidence="1 2">
    <name type="scientific">Rhodonia placenta</name>
    <dbReference type="NCBI Taxonomy" id="104341"/>
    <lineage>
        <taxon>Eukaryota</taxon>
        <taxon>Fungi</taxon>
        <taxon>Dikarya</taxon>
        <taxon>Basidiomycota</taxon>
        <taxon>Agaricomycotina</taxon>
        <taxon>Agaricomycetes</taxon>
        <taxon>Polyporales</taxon>
        <taxon>Adustoporiaceae</taxon>
        <taxon>Rhodonia</taxon>
    </lineage>
</organism>
<reference evidence="1" key="1">
    <citation type="submission" date="2020-11" db="EMBL/GenBank/DDBJ databases">
        <authorList>
            <person name="Koelle M."/>
            <person name="Horta M.A.C."/>
            <person name="Nowrousian M."/>
            <person name="Ohm R.A."/>
            <person name="Benz P."/>
            <person name="Pilgard A."/>
        </authorList>
    </citation>
    <scope>NUCLEOTIDE SEQUENCE</scope>
    <source>
        <strain evidence="1">FPRL280</strain>
    </source>
</reference>
<sequence>MNRTGGQGAPGCCLIYMRENPPGTGNGPLVPSWVRITKYYVPYGTI</sequence>
<dbReference type="Proteomes" id="UP000639403">
    <property type="component" value="Unassembled WGS sequence"/>
</dbReference>
<accession>A0A8H7P0S5</accession>
<dbReference type="AlphaFoldDB" id="A0A8H7P0S5"/>
<proteinExistence type="predicted"/>
<evidence type="ECO:0000313" key="1">
    <source>
        <dbReference type="EMBL" id="KAF9812670.1"/>
    </source>
</evidence>
<reference evidence="1" key="2">
    <citation type="journal article" name="Front. Microbiol.">
        <title>Degradative Capacity of Two Strains of Rhodonia placenta: From Phenotype to Genotype.</title>
        <authorList>
            <person name="Kolle M."/>
            <person name="Horta M.A.C."/>
            <person name="Nowrousian M."/>
            <person name="Ohm R.A."/>
            <person name="Benz J.P."/>
            <person name="Pilgard A."/>
        </authorList>
    </citation>
    <scope>NUCLEOTIDE SEQUENCE</scope>
    <source>
        <strain evidence="1">FPRL280</strain>
    </source>
</reference>
<evidence type="ECO:0000313" key="2">
    <source>
        <dbReference type="Proteomes" id="UP000639403"/>
    </source>
</evidence>
<comment type="caution">
    <text evidence="1">The sequence shown here is derived from an EMBL/GenBank/DDBJ whole genome shotgun (WGS) entry which is preliminary data.</text>
</comment>
<name>A0A8H7P0S5_9APHY</name>